<keyword evidence="2" id="KW-0547">Nucleotide-binding</keyword>
<keyword evidence="6" id="KW-1185">Reference proteome</keyword>
<dbReference type="GO" id="GO:0005524">
    <property type="term" value="F:ATP binding"/>
    <property type="evidence" value="ECO:0007669"/>
    <property type="project" value="UniProtKB-KW"/>
</dbReference>
<dbReference type="PROSITE" id="PS50206">
    <property type="entry name" value="RHODANESE_3"/>
    <property type="match status" value="1"/>
</dbReference>
<dbReference type="Gene3D" id="3.40.250.10">
    <property type="entry name" value="Rhodanese-like domain"/>
    <property type="match status" value="1"/>
</dbReference>
<dbReference type="InterPro" id="IPR036873">
    <property type="entry name" value="Rhodanese-like_dom_sf"/>
</dbReference>
<protein>
    <submittedName>
        <fullName evidence="5">Molybdopterin biosynthesis protein MoeZ</fullName>
    </submittedName>
</protein>
<dbReference type="AlphaFoldDB" id="A0A160KUD3"/>
<dbReference type="GO" id="GO:0005829">
    <property type="term" value="C:cytosol"/>
    <property type="evidence" value="ECO:0007669"/>
    <property type="project" value="TreeGrafter"/>
</dbReference>
<dbReference type="SUPFAM" id="SSF52821">
    <property type="entry name" value="Rhodanese/Cell cycle control phosphatase"/>
    <property type="match status" value="1"/>
</dbReference>
<keyword evidence="1" id="KW-0808">Transferase</keyword>
<dbReference type="Proteomes" id="UP000077071">
    <property type="component" value="Chromosome"/>
</dbReference>
<dbReference type="Pfam" id="PF00581">
    <property type="entry name" value="Rhodanese"/>
    <property type="match status" value="1"/>
</dbReference>
<dbReference type="SMART" id="SM00450">
    <property type="entry name" value="RHOD"/>
    <property type="match status" value="1"/>
</dbReference>
<dbReference type="InterPro" id="IPR001763">
    <property type="entry name" value="Rhodanese-like_dom"/>
</dbReference>
<organism evidence="5 6">
    <name type="scientific">Rathayibacter tritici</name>
    <dbReference type="NCBI Taxonomy" id="33888"/>
    <lineage>
        <taxon>Bacteria</taxon>
        <taxon>Bacillati</taxon>
        <taxon>Actinomycetota</taxon>
        <taxon>Actinomycetes</taxon>
        <taxon>Micrococcales</taxon>
        <taxon>Microbacteriaceae</taxon>
        <taxon>Rathayibacter</taxon>
    </lineage>
</organism>
<dbReference type="InterPro" id="IPR035985">
    <property type="entry name" value="Ubiquitin-activating_enz"/>
</dbReference>
<dbReference type="NCBIfam" id="NF004281">
    <property type="entry name" value="PRK05690.1"/>
    <property type="match status" value="1"/>
</dbReference>
<dbReference type="GO" id="GO:0004792">
    <property type="term" value="F:thiosulfate-cyanide sulfurtransferase activity"/>
    <property type="evidence" value="ECO:0007669"/>
    <property type="project" value="TreeGrafter"/>
</dbReference>
<accession>A0A160KUD3</accession>
<evidence type="ECO:0000256" key="1">
    <source>
        <dbReference type="ARBA" id="ARBA00022679"/>
    </source>
</evidence>
<dbReference type="Gene3D" id="3.40.50.720">
    <property type="entry name" value="NAD(P)-binding Rossmann-like Domain"/>
    <property type="match status" value="1"/>
</dbReference>
<dbReference type="InterPro" id="IPR000594">
    <property type="entry name" value="ThiF_NAD_FAD-bd"/>
</dbReference>
<dbReference type="CDD" id="cd00757">
    <property type="entry name" value="ThiF_MoeB_HesA_family"/>
    <property type="match status" value="1"/>
</dbReference>
<dbReference type="PATRIC" id="fig|33888.3.peg.2286"/>
<dbReference type="EMBL" id="CP015515">
    <property type="protein sequence ID" value="AND17187.1"/>
    <property type="molecule type" value="Genomic_DNA"/>
</dbReference>
<evidence type="ECO:0000256" key="3">
    <source>
        <dbReference type="ARBA" id="ARBA00022840"/>
    </source>
</evidence>
<dbReference type="GO" id="GO:0008146">
    <property type="term" value="F:sulfotransferase activity"/>
    <property type="evidence" value="ECO:0007669"/>
    <property type="project" value="TreeGrafter"/>
</dbReference>
<dbReference type="SUPFAM" id="SSF69572">
    <property type="entry name" value="Activating enzymes of the ubiquitin-like proteins"/>
    <property type="match status" value="1"/>
</dbReference>
<dbReference type="PANTHER" id="PTHR10953:SF102">
    <property type="entry name" value="ADENYLYLTRANSFERASE AND SULFURTRANSFERASE MOCS3"/>
    <property type="match status" value="1"/>
</dbReference>
<evidence type="ECO:0000259" key="4">
    <source>
        <dbReference type="PROSITE" id="PS50206"/>
    </source>
</evidence>
<dbReference type="KEGG" id="rtn:A6122_2063"/>
<gene>
    <name evidence="5" type="ORF">A6122_2063</name>
</gene>
<dbReference type="FunFam" id="3.40.50.720:FF:000033">
    <property type="entry name" value="Adenylyltransferase and sulfurtransferase MOCS3"/>
    <property type="match status" value="1"/>
</dbReference>
<dbReference type="GO" id="GO:0008641">
    <property type="term" value="F:ubiquitin-like modifier activating enzyme activity"/>
    <property type="evidence" value="ECO:0007669"/>
    <property type="project" value="InterPro"/>
</dbReference>
<dbReference type="PANTHER" id="PTHR10953">
    <property type="entry name" value="UBIQUITIN-ACTIVATING ENZYME E1"/>
    <property type="match status" value="1"/>
</dbReference>
<proteinExistence type="predicted"/>
<reference evidence="5 6" key="1">
    <citation type="submission" date="2016-05" db="EMBL/GenBank/DDBJ databases">
        <title>Complete genome sequence of Rathayibacter tritici NCPPB 1953.</title>
        <authorList>
            <person name="Park J."/>
            <person name="Lee H.-H."/>
            <person name="Lee S.-W."/>
            <person name="Seo Y.-S."/>
        </authorList>
    </citation>
    <scope>NUCLEOTIDE SEQUENCE [LARGE SCALE GENOMIC DNA]</scope>
    <source>
        <strain evidence="5 6">NCPPB 1953</strain>
    </source>
</reference>
<evidence type="ECO:0000313" key="6">
    <source>
        <dbReference type="Proteomes" id="UP000077071"/>
    </source>
</evidence>
<dbReference type="STRING" id="33888.A6122_2063"/>
<dbReference type="CDD" id="cd00158">
    <property type="entry name" value="RHOD"/>
    <property type="match status" value="1"/>
</dbReference>
<dbReference type="GO" id="GO:0016779">
    <property type="term" value="F:nucleotidyltransferase activity"/>
    <property type="evidence" value="ECO:0007669"/>
    <property type="project" value="TreeGrafter"/>
</dbReference>
<dbReference type="Pfam" id="PF00899">
    <property type="entry name" value="ThiF"/>
    <property type="match status" value="1"/>
</dbReference>
<dbReference type="InterPro" id="IPR045886">
    <property type="entry name" value="ThiF/MoeB/HesA"/>
</dbReference>
<name>A0A160KUD3_9MICO</name>
<evidence type="ECO:0000256" key="2">
    <source>
        <dbReference type="ARBA" id="ARBA00022741"/>
    </source>
</evidence>
<sequence>MTGDIITNPLSADEAARYSRHVLIPGVGLTGQNKLKMARVLVVGAGGLGSPVLQYLAAAGVGRIGILDGDSVSLSNLQRQTVHGTENIGKKKVASAAEALLRLNPHVSVIRHDEWLNAENALRLFEDYDVVIDGSDNFETRFLISDACVALGIPSIWGSVFQFSGQVSVFDNAYGPCYRCLYPEAPPLELAPSCSEGGVFGAVCGIVGSVMCAEAMKLILGVGKGLSGRVLTYNALTAETEVNLFDKRADCEGCGASRTAGFVGGAGAYCKVAPGGRANATDALDGFALSRRLMDRELGLEDFELWDVRETSEWNEGHIEGAVNVPLTVIREREATADGLPSKVVLYCLTGKRSLQAEKLLRALGVEGSSLVGGINSWHRLGLPLVNAGSDQG</sequence>
<evidence type="ECO:0000313" key="5">
    <source>
        <dbReference type="EMBL" id="AND17187.1"/>
    </source>
</evidence>
<keyword evidence="3" id="KW-0067">ATP-binding</keyword>
<feature type="domain" description="Rhodanese" evidence="4">
    <location>
        <begin position="299"/>
        <end position="387"/>
    </location>
</feature>